<dbReference type="PANTHER" id="PTHR45913">
    <property type="entry name" value="EPM2A-INTERACTING PROTEIN 1"/>
    <property type="match status" value="1"/>
</dbReference>
<feature type="non-terminal residue" evidence="2">
    <location>
        <position position="1"/>
    </location>
</feature>
<evidence type="ECO:0008006" key="4">
    <source>
        <dbReference type="Google" id="ProtNLM"/>
    </source>
</evidence>
<feature type="region of interest" description="Disordered" evidence="1">
    <location>
        <begin position="131"/>
        <end position="159"/>
    </location>
</feature>
<gene>
    <name evidence="2" type="ORF">ACAOBT_LOCUS32388</name>
</gene>
<sequence length="159" mass="17992">NDTVKPRIDNIAADIRSQIINKVKLSPFFAISCDEYTDIVNCAQLIVYVRYIGEDIIQEVILYSQFLTDIFNSISNFVEKNDLDWKKLIGLCTDGAPVMIGVRSGLAKKLKEKNSAMNSYRKMHSKIRFRDEEGGRGRAGRKEGDSGRPEASYIEPLLL</sequence>
<dbReference type="AlphaFoldDB" id="A0A9P0MG00"/>
<reference evidence="2" key="1">
    <citation type="submission" date="2022-03" db="EMBL/GenBank/DDBJ databases">
        <authorList>
            <person name="Sayadi A."/>
        </authorList>
    </citation>
    <scope>NUCLEOTIDE SEQUENCE</scope>
</reference>
<dbReference type="Proteomes" id="UP001152888">
    <property type="component" value="Unassembled WGS sequence"/>
</dbReference>
<dbReference type="OrthoDB" id="8195826at2759"/>
<evidence type="ECO:0000256" key="1">
    <source>
        <dbReference type="SAM" id="MobiDB-lite"/>
    </source>
</evidence>
<keyword evidence="3" id="KW-1185">Reference proteome</keyword>
<evidence type="ECO:0000313" key="3">
    <source>
        <dbReference type="Proteomes" id="UP001152888"/>
    </source>
</evidence>
<comment type="caution">
    <text evidence="2">The sequence shown here is derived from an EMBL/GenBank/DDBJ whole genome shotgun (WGS) entry which is preliminary data.</text>
</comment>
<dbReference type="EMBL" id="CAKOFQ010008114">
    <property type="protein sequence ID" value="CAH2011755.1"/>
    <property type="molecule type" value="Genomic_DNA"/>
</dbReference>
<evidence type="ECO:0000313" key="2">
    <source>
        <dbReference type="EMBL" id="CAH2011755.1"/>
    </source>
</evidence>
<organism evidence="2 3">
    <name type="scientific">Acanthoscelides obtectus</name>
    <name type="common">Bean weevil</name>
    <name type="synonym">Bruchus obtectus</name>
    <dbReference type="NCBI Taxonomy" id="200917"/>
    <lineage>
        <taxon>Eukaryota</taxon>
        <taxon>Metazoa</taxon>
        <taxon>Ecdysozoa</taxon>
        <taxon>Arthropoda</taxon>
        <taxon>Hexapoda</taxon>
        <taxon>Insecta</taxon>
        <taxon>Pterygota</taxon>
        <taxon>Neoptera</taxon>
        <taxon>Endopterygota</taxon>
        <taxon>Coleoptera</taxon>
        <taxon>Polyphaga</taxon>
        <taxon>Cucujiformia</taxon>
        <taxon>Chrysomeloidea</taxon>
        <taxon>Chrysomelidae</taxon>
        <taxon>Bruchinae</taxon>
        <taxon>Bruchini</taxon>
        <taxon>Acanthoscelides</taxon>
    </lineage>
</organism>
<accession>A0A9P0MG00</accession>
<protein>
    <recommendedName>
        <fullName evidence="4">DUF4371 domain-containing protein</fullName>
    </recommendedName>
</protein>
<dbReference type="PANTHER" id="PTHR45913:SF19">
    <property type="entry name" value="LOW QUALITY PROTEIN: ZINC FINGER BED DOMAIN-CONTAINING PROTEIN 5-LIKE"/>
    <property type="match status" value="1"/>
</dbReference>
<feature type="compositionally biased region" description="Basic and acidic residues" evidence="1">
    <location>
        <begin position="131"/>
        <end position="148"/>
    </location>
</feature>
<proteinExistence type="predicted"/>
<name>A0A9P0MG00_ACAOB</name>